<proteinExistence type="predicted"/>
<dbReference type="SUPFAM" id="SSF48695">
    <property type="entry name" value="Multiheme cytochromes"/>
    <property type="match status" value="1"/>
</dbReference>
<evidence type="ECO:0000256" key="4">
    <source>
        <dbReference type="SAM" id="MobiDB-lite"/>
    </source>
</evidence>
<feature type="region of interest" description="Disordered" evidence="4">
    <location>
        <begin position="1"/>
        <end position="78"/>
    </location>
</feature>
<keyword evidence="7" id="KW-1185">Reference proteome</keyword>
<dbReference type="InterPro" id="IPR001781">
    <property type="entry name" value="Znf_LIM"/>
</dbReference>
<evidence type="ECO:0000313" key="7">
    <source>
        <dbReference type="Proteomes" id="UP000489600"/>
    </source>
</evidence>
<dbReference type="SMART" id="SM00132">
    <property type="entry name" value="LIM"/>
    <property type="match status" value="1"/>
</dbReference>
<dbReference type="InterPro" id="IPR045218">
    <property type="entry name" value="DA1-like"/>
</dbReference>
<name>A0A565CX49_9BRAS</name>
<keyword evidence="1 3" id="KW-0479">Metal-binding</keyword>
<keyword evidence="3" id="KW-0440">LIM domain</keyword>
<organism evidence="6 7">
    <name type="scientific">Arabis nemorensis</name>
    <dbReference type="NCBI Taxonomy" id="586526"/>
    <lineage>
        <taxon>Eukaryota</taxon>
        <taxon>Viridiplantae</taxon>
        <taxon>Streptophyta</taxon>
        <taxon>Embryophyta</taxon>
        <taxon>Tracheophyta</taxon>
        <taxon>Spermatophyta</taxon>
        <taxon>Magnoliopsida</taxon>
        <taxon>eudicotyledons</taxon>
        <taxon>Gunneridae</taxon>
        <taxon>Pentapetalae</taxon>
        <taxon>rosids</taxon>
        <taxon>malvids</taxon>
        <taxon>Brassicales</taxon>
        <taxon>Brassicaceae</taxon>
        <taxon>Arabideae</taxon>
        <taxon>Arabis</taxon>
    </lineage>
</organism>
<dbReference type="Pfam" id="PF12315">
    <property type="entry name" value="DA1-like"/>
    <property type="match status" value="1"/>
</dbReference>
<evidence type="ECO:0000256" key="3">
    <source>
        <dbReference type="PROSITE-ProRule" id="PRU00125"/>
    </source>
</evidence>
<dbReference type="InterPro" id="IPR022087">
    <property type="entry name" value="DA1-like_dom"/>
</dbReference>
<evidence type="ECO:0000256" key="2">
    <source>
        <dbReference type="ARBA" id="ARBA00022833"/>
    </source>
</evidence>
<dbReference type="PROSITE" id="PS50023">
    <property type="entry name" value="LIM_DOMAIN_2"/>
    <property type="match status" value="1"/>
</dbReference>
<dbReference type="Gene3D" id="2.10.110.10">
    <property type="entry name" value="Cysteine Rich Protein"/>
    <property type="match status" value="1"/>
</dbReference>
<dbReference type="GO" id="GO:0043130">
    <property type="term" value="F:ubiquitin binding"/>
    <property type="evidence" value="ECO:0007669"/>
    <property type="project" value="TreeGrafter"/>
</dbReference>
<dbReference type="Pfam" id="PF00412">
    <property type="entry name" value="LIM"/>
    <property type="match status" value="1"/>
</dbReference>
<dbReference type="OrthoDB" id="1112565at2759"/>
<dbReference type="Proteomes" id="UP000489600">
    <property type="component" value="Unassembled WGS sequence"/>
</dbReference>
<dbReference type="AlphaFoldDB" id="A0A565CX49"/>
<sequence>MSMGCFSCFKPSGSSTRRDDPSEDPFEADTNRAMEISRKEEDDRVRLQNEIDKAKEEMEDKGQTKNHSKDHVLEEDANPSPSICNGCKSEIGDGISLNAFDAVWHPQCFCCLHCHKPIAIQEVSKKGKFHRLCHKENRHPNCSVCHKKIPVTEEGIKFSEHPFWLEKYCPSHDTDGIAKCCSCERLEQPIGTNYVMLSDDRWLCLDCMGSSVMDTYECVDLHLEIREFFEGLFLKVEKEFPLLLVEKQALNKAEEEEKIDYHHAVVTRGLCLSEEQIVKSVRHY</sequence>
<comment type="caution">
    <text evidence="6">The sequence shown here is derived from an EMBL/GenBank/DDBJ whole genome shotgun (WGS) entry which is preliminary data.</text>
</comment>
<dbReference type="InterPro" id="IPR036280">
    <property type="entry name" value="Multihaem_cyt_sf"/>
</dbReference>
<dbReference type="PANTHER" id="PTHR24209:SF32">
    <property type="entry name" value="PROTEIN DA1-RELATED 3"/>
    <property type="match status" value="1"/>
</dbReference>
<accession>A0A565CX49</accession>
<keyword evidence="2 3" id="KW-0862">Zinc</keyword>
<dbReference type="GO" id="GO:0046872">
    <property type="term" value="F:metal ion binding"/>
    <property type="evidence" value="ECO:0007669"/>
    <property type="project" value="UniProtKB-KW"/>
</dbReference>
<evidence type="ECO:0000256" key="1">
    <source>
        <dbReference type="ARBA" id="ARBA00022723"/>
    </source>
</evidence>
<dbReference type="EMBL" id="CABITT030000008">
    <property type="protein sequence ID" value="VVB18320.1"/>
    <property type="molecule type" value="Genomic_DNA"/>
</dbReference>
<evidence type="ECO:0000259" key="5">
    <source>
        <dbReference type="PROSITE" id="PS50023"/>
    </source>
</evidence>
<feature type="domain" description="LIM zinc-binding" evidence="5">
    <location>
        <begin position="82"/>
        <end position="152"/>
    </location>
</feature>
<feature type="compositionally biased region" description="Basic and acidic residues" evidence="4">
    <location>
        <begin position="29"/>
        <end position="74"/>
    </location>
</feature>
<evidence type="ECO:0000313" key="6">
    <source>
        <dbReference type="EMBL" id="VVB18320.1"/>
    </source>
</evidence>
<dbReference type="SUPFAM" id="SSF57716">
    <property type="entry name" value="Glucocorticoid receptor-like (DNA-binding domain)"/>
    <property type="match status" value="1"/>
</dbReference>
<gene>
    <name evidence="6" type="ORF">ANE_LOCUS28764</name>
</gene>
<protein>
    <recommendedName>
        <fullName evidence="5">LIM zinc-binding domain-containing protein</fullName>
    </recommendedName>
</protein>
<reference evidence="6" key="1">
    <citation type="submission" date="2019-07" db="EMBL/GenBank/DDBJ databases">
        <authorList>
            <person name="Dittberner H."/>
        </authorList>
    </citation>
    <scope>NUCLEOTIDE SEQUENCE [LARGE SCALE GENOMIC DNA]</scope>
</reference>
<dbReference type="PROSITE" id="PS00478">
    <property type="entry name" value="LIM_DOMAIN_1"/>
    <property type="match status" value="1"/>
</dbReference>
<dbReference type="PANTHER" id="PTHR24209">
    <property type="entry name" value="PROTEIN DA1-RELATED 2"/>
    <property type="match status" value="1"/>
</dbReference>
<dbReference type="CDD" id="cd09396">
    <property type="entry name" value="LIM_DA1"/>
    <property type="match status" value="1"/>
</dbReference>